<evidence type="ECO:0000256" key="2">
    <source>
        <dbReference type="ARBA" id="ARBA00022692"/>
    </source>
</evidence>
<dbReference type="AlphaFoldDB" id="A0A351JTM4"/>
<dbReference type="Gene3D" id="1.25.40.10">
    <property type="entry name" value="Tetratricopeptide repeat domain"/>
    <property type="match status" value="1"/>
</dbReference>
<accession>A0A351JTM4</accession>
<feature type="transmembrane region" description="Helical" evidence="5">
    <location>
        <begin position="64"/>
        <end position="84"/>
    </location>
</feature>
<protein>
    <recommendedName>
        <fullName evidence="6">O-antigen ligase-related domain-containing protein</fullName>
    </recommendedName>
</protein>
<evidence type="ECO:0000256" key="3">
    <source>
        <dbReference type="ARBA" id="ARBA00022989"/>
    </source>
</evidence>
<dbReference type="InterPro" id="IPR007016">
    <property type="entry name" value="O-antigen_ligase-rel_domated"/>
</dbReference>
<keyword evidence="2 5" id="KW-0812">Transmembrane</keyword>
<proteinExistence type="predicted"/>
<dbReference type="PANTHER" id="PTHR37422">
    <property type="entry name" value="TEICHURONIC ACID BIOSYNTHESIS PROTEIN TUAE"/>
    <property type="match status" value="1"/>
</dbReference>
<reference evidence="7 8" key="1">
    <citation type="journal article" date="2018" name="Nat. Biotechnol.">
        <title>A standardized bacterial taxonomy based on genome phylogeny substantially revises the tree of life.</title>
        <authorList>
            <person name="Parks D.H."/>
            <person name="Chuvochina M."/>
            <person name="Waite D.W."/>
            <person name="Rinke C."/>
            <person name="Skarshewski A."/>
            <person name="Chaumeil P.A."/>
            <person name="Hugenholtz P."/>
        </authorList>
    </citation>
    <scope>NUCLEOTIDE SEQUENCE [LARGE SCALE GENOMIC DNA]</scope>
    <source>
        <strain evidence="7">UBA10185</strain>
    </source>
</reference>
<dbReference type="InterPro" id="IPR011990">
    <property type="entry name" value="TPR-like_helical_dom_sf"/>
</dbReference>
<dbReference type="Proteomes" id="UP000264072">
    <property type="component" value="Unassembled WGS sequence"/>
</dbReference>
<sequence>MGKRMSTLLLYILAFFTPLISGYITVELFEFPKTHFVYLVGSLFSVCTVLAYRRWPAVWTKSLLSIGATLFVTSNVVSTILSRYPNTALWGYYSRFNGGLIATIVFFGIFLAFRLLLNITDKEVLQRRLLYMIAAGSVPIAVLAVLQHFGHGGSWAVDTTVRAFSTFGQPNWYAAYVSMIMPLLVYLAMETKVKTLKYVFFALAIVNFFGFWYAYSLSGLLGLAAATIGLLGLNTPLIRPNLKFLLPSTIICVAFAVLNPGIFGPKVVDFITELTIAPKSAVTTAPTNQPKEIKPGSQTYQVSDSGFIRKKIWQGTIAISTSSVKNLLVGTGPETFPYVFQNYRPKELNYSSEWNYILNKPHNYYLELLAQNGIIGLALYLILVLNTILVKHRVFTPSLIGLYVTNLFGWPTISTTLLFWLFLALLEVNTTNTQAPKTNPITTKVFVAVGIFIVILISTIGAKNFAADVYAKSSIKAFEAGDPAKALQLASAAITLNTREQYYYRLRAKALLVYAVQFDNLKLQELKKLVYADLVKAQELNAENPANTRGLIPLYYLLAITNLTIDTQAGTVDYNSDDYYKGLAQNYFRQVLNMYPNDVGVATELAKYQKLLGLQDDYGKSVEQIKTLRPDLLEWYLK</sequence>
<feature type="transmembrane region" description="Helical" evidence="5">
    <location>
        <begin position="196"/>
        <end position="214"/>
    </location>
</feature>
<feature type="transmembrane region" description="Helical" evidence="5">
    <location>
        <begin position="32"/>
        <end position="52"/>
    </location>
</feature>
<dbReference type="InterPro" id="IPR051533">
    <property type="entry name" value="WaaL-like"/>
</dbReference>
<feature type="transmembrane region" description="Helical" evidence="5">
    <location>
        <begin position="96"/>
        <end position="117"/>
    </location>
</feature>
<dbReference type="EMBL" id="DNHX01000026">
    <property type="protein sequence ID" value="HAZ29644.1"/>
    <property type="molecule type" value="Genomic_DNA"/>
</dbReference>
<feature type="transmembrane region" description="Helical" evidence="5">
    <location>
        <begin position="244"/>
        <end position="263"/>
    </location>
</feature>
<dbReference type="Pfam" id="PF04932">
    <property type="entry name" value="Wzy_C"/>
    <property type="match status" value="1"/>
</dbReference>
<feature type="transmembrane region" description="Helical" evidence="5">
    <location>
        <begin position="402"/>
        <end position="425"/>
    </location>
</feature>
<feature type="domain" description="O-antigen ligase-related" evidence="6">
    <location>
        <begin position="203"/>
        <end position="381"/>
    </location>
</feature>
<evidence type="ECO:0000313" key="7">
    <source>
        <dbReference type="EMBL" id="HAZ29644.1"/>
    </source>
</evidence>
<feature type="transmembrane region" description="Helical" evidence="5">
    <location>
        <begin position="220"/>
        <end position="237"/>
    </location>
</feature>
<comment type="caution">
    <text evidence="7">The sequence shown here is derived from an EMBL/GenBank/DDBJ whole genome shotgun (WGS) entry which is preliminary data.</text>
</comment>
<evidence type="ECO:0000259" key="6">
    <source>
        <dbReference type="Pfam" id="PF04932"/>
    </source>
</evidence>
<feature type="transmembrane region" description="Helical" evidence="5">
    <location>
        <begin position="368"/>
        <end position="390"/>
    </location>
</feature>
<name>A0A351JTM4_UNCKA</name>
<feature type="transmembrane region" description="Helical" evidence="5">
    <location>
        <begin position="445"/>
        <end position="466"/>
    </location>
</feature>
<evidence type="ECO:0000256" key="5">
    <source>
        <dbReference type="SAM" id="Phobius"/>
    </source>
</evidence>
<dbReference type="PANTHER" id="PTHR37422:SF13">
    <property type="entry name" value="LIPOPOLYSACCHARIDE BIOSYNTHESIS PROTEIN PA4999-RELATED"/>
    <property type="match status" value="1"/>
</dbReference>
<gene>
    <name evidence="7" type="ORF">DCY43_02755</name>
</gene>
<feature type="transmembrane region" description="Helical" evidence="5">
    <location>
        <begin position="170"/>
        <end position="189"/>
    </location>
</feature>
<feature type="transmembrane region" description="Helical" evidence="5">
    <location>
        <begin position="129"/>
        <end position="150"/>
    </location>
</feature>
<keyword evidence="3 5" id="KW-1133">Transmembrane helix</keyword>
<comment type="subcellular location">
    <subcellularLocation>
        <location evidence="1">Membrane</location>
        <topology evidence="1">Multi-pass membrane protein</topology>
    </subcellularLocation>
</comment>
<keyword evidence="4 5" id="KW-0472">Membrane</keyword>
<organism evidence="7 8">
    <name type="scientific">candidate division WWE3 bacterium</name>
    <dbReference type="NCBI Taxonomy" id="2053526"/>
    <lineage>
        <taxon>Bacteria</taxon>
        <taxon>Katanobacteria</taxon>
    </lineage>
</organism>
<dbReference type="GO" id="GO:0016020">
    <property type="term" value="C:membrane"/>
    <property type="evidence" value="ECO:0007669"/>
    <property type="project" value="UniProtKB-SubCell"/>
</dbReference>
<evidence type="ECO:0000313" key="8">
    <source>
        <dbReference type="Proteomes" id="UP000264072"/>
    </source>
</evidence>
<evidence type="ECO:0000256" key="1">
    <source>
        <dbReference type="ARBA" id="ARBA00004141"/>
    </source>
</evidence>
<evidence type="ECO:0000256" key="4">
    <source>
        <dbReference type="ARBA" id="ARBA00023136"/>
    </source>
</evidence>